<accession>A0ABR9F4E2</accession>
<comment type="similarity">
    <text evidence="2 6">Belongs to the group II decarboxylase family.</text>
</comment>
<comment type="caution">
    <text evidence="7">The sequence shown here is derived from an EMBL/GenBank/DDBJ whole genome shotgun (WGS) entry which is preliminary data.</text>
</comment>
<keyword evidence="3" id="KW-0210">Decarboxylase</keyword>
<dbReference type="Proteomes" id="UP001645039">
    <property type="component" value="Unassembled WGS sequence"/>
</dbReference>
<comment type="cofactor">
    <cofactor evidence="1 6">
        <name>pyridoxal 5'-phosphate</name>
        <dbReference type="ChEBI" id="CHEBI:597326"/>
    </cofactor>
</comment>
<dbReference type="InterPro" id="IPR015424">
    <property type="entry name" value="PyrdxlP-dep_Trfase"/>
</dbReference>
<keyword evidence="7" id="KW-0808">Transferase</keyword>
<organism evidence="7 8">
    <name type="scientific">Halomonas casei</name>
    <dbReference type="NCBI Taxonomy" id="2742613"/>
    <lineage>
        <taxon>Bacteria</taxon>
        <taxon>Pseudomonadati</taxon>
        <taxon>Pseudomonadota</taxon>
        <taxon>Gammaproteobacteria</taxon>
        <taxon>Oceanospirillales</taxon>
        <taxon>Halomonadaceae</taxon>
        <taxon>Halomonas</taxon>
    </lineage>
</organism>
<dbReference type="PANTHER" id="PTHR45677:SF8">
    <property type="entry name" value="CYSTEINE SULFINIC ACID DECARBOXYLASE"/>
    <property type="match status" value="1"/>
</dbReference>
<dbReference type="EMBL" id="RRZD01000016">
    <property type="protein sequence ID" value="MBE0401369.1"/>
    <property type="molecule type" value="Genomic_DNA"/>
</dbReference>
<dbReference type="RefSeq" id="WP_192536189.1">
    <property type="nucleotide sequence ID" value="NZ_CP189764.1"/>
</dbReference>
<evidence type="ECO:0000313" key="8">
    <source>
        <dbReference type="Proteomes" id="UP001645039"/>
    </source>
</evidence>
<dbReference type="InterPro" id="IPR002129">
    <property type="entry name" value="PyrdxlP-dep_de-COase"/>
</dbReference>
<keyword evidence="5 6" id="KW-0456">Lyase</keyword>
<dbReference type="GO" id="GO:0008483">
    <property type="term" value="F:transaminase activity"/>
    <property type="evidence" value="ECO:0007669"/>
    <property type="project" value="UniProtKB-KW"/>
</dbReference>
<sequence length="527" mass="58886">MDMTFDLNAQANKNRNTDGTTEFLRALYRSDDNAAIRMRVDDSCDRFLNASDASDGNSIFDICAKFKHFDMPREGISLEAYLTSLERDVLPHCSHLASPRYLGHMTAPIPQFLPEIGRLIQTLNQNVVKMETSRGLTFLERQVIGMFHREIYRGSDVFYQRYLQTLSSTLGIFTSGGTLANICAVWTALQRAQMNTPIVESDRSAAKIRPVIIGSELMHYSFDKAAELLGAELYKVPVDNQYQINLGAVAQAISSCESEGRRVICLVAVAGSTDYGSVDPLRKLSELAKRANVHFHVDAAWGGGLVLSESNRYLLEGIEFADTVTIDGHKQLMLPIGCGILFFRDPELSEITMHHAPYAVRPTSFDQGRFTLEGTRPATALYLHAAMHVIGKTGYDVLFSDSMARARYMAQAIESRPEFELIVAPTMNLLAYRYLPEEYRNCTLSAEDNEEISAFNVSLQKLQRQKGDSFVSRTFRPVPQYQGQSLTLLRAVLLNPLSTAADIDFLLNDQVAIATQIDEKEHGHAQQ</sequence>
<keyword evidence="8" id="KW-1185">Reference proteome</keyword>
<evidence type="ECO:0000256" key="1">
    <source>
        <dbReference type="ARBA" id="ARBA00001933"/>
    </source>
</evidence>
<keyword evidence="4 6" id="KW-0663">Pyridoxal phosphate</keyword>
<evidence type="ECO:0000256" key="6">
    <source>
        <dbReference type="RuleBase" id="RU000382"/>
    </source>
</evidence>
<dbReference type="InterPro" id="IPR015422">
    <property type="entry name" value="PyrdxlP-dep_Trfase_small"/>
</dbReference>
<evidence type="ECO:0000256" key="2">
    <source>
        <dbReference type="ARBA" id="ARBA00009533"/>
    </source>
</evidence>
<dbReference type="PANTHER" id="PTHR45677">
    <property type="entry name" value="GLUTAMATE DECARBOXYLASE-RELATED"/>
    <property type="match status" value="1"/>
</dbReference>
<reference evidence="7 8" key="1">
    <citation type="submission" date="2020-07" db="EMBL/GenBank/DDBJ databases">
        <title>Halophilic bacteria isolated from french cheeses.</title>
        <authorList>
            <person name="Kothe C.I."/>
            <person name="Farah-Kraiem B."/>
            <person name="Renault P."/>
            <person name="Dridi B."/>
        </authorList>
    </citation>
    <scope>NUCLEOTIDE SEQUENCE [LARGE SCALE GENOMIC DNA]</scope>
    <source>
        <strain evidence="7 8">FME1</strain>
    </source>
</reference>
<proteinExistence type="inferred from homology"/>
<evidence type="ECO:0000313" key="7">
    <source>
        <dbReference type="EMBL" id="MBE0401369.1"/>
    </source>
</evidence>
<dbReference type="Gene3D" id="3.90.1150.10">
    <property type="entry name" value="Aspartate Aminotransferase, domain 1"/>
    <property type="match status" value="1"/>
</dbReference>
<evidence type="ECO:0000256" key="5">
    <source>
        <dbReference type="ARBA" id="ARBA00023239"/>
    </source>
</evidence>
<keyword evidence="7" id="KW-0032">Aminotransferase</keyword>
<gene>
    <name evidence="7" type="ORF">EI168_14870</name>
</gene>
<dbReference type="InterPro" id="IPR015421">
    <property type="entry name" value="PyrdxlP-dep_Trfase_major"/>
</dbReference>
<dbReference type="Pfam" id="PF00282">
    <property type="entry name" value="Pyridoxal_deC"/>
    <property type="match status" value="1"/>
</dbReference>
<dbReference type="Gene3D" id="3.40.640.10">
    <property type="entry name" value="Type I PLP-dependent aspartate aminotransferase-like (Major domain)"/>
    <property type="match status" value="1"/>
</dbReference>
<evidence type="ECO:0000256" key="3">
    <source>
        <dbReference type="ARBA" id="ARBA00022793"/>
    </source>
</evidence>
<name>A0ABR9F4E2_9GAMM</name>
<evidence type="ECO:0000256" key="4">
    <source>
        <dbReference type="ARBA" id="ARBA00022898"/>
    </source>
</evidence>
<dbReference type="SUPFAM" id="SSF53383">
    <property type="entry name" value="PLP-dependent transferases"/>
    <property type="match status" value="1"/>
</dbReference>
<protein>
    <submittedName>
        <fullName evidence="7">Aminotransferase class V-fold PLP-dependent enzyme</fullName>
    </submittedName>
</protein>